<name>A0A0F5LWB3_9HYPH</name>
<evidence type="ECO:0000313" key="5">
    <source>
        <dbReference type="Proteomes" id="UP000184533"/>
    </source>
</evidence>
<dbReference type="InterPro" id="IPR032347">
    <property type="entry name" value="DUF4864"/>
</dbReference>
<evidence type="ECO:0000313" key="4">
    <source>
        <dbReference type="Proteomes" id="UP000033608"/>
    </source>
</evidence>
<evidence type="ECO:0000313" key="3">
    <source>
        <dbReference type="EMBL" id="SHF65885.1"/>
    </source>
</evidence>
<organism evidence="2 4">
    <name type="scientific">Devosia limi DSM 17137</name>
    <dbReference type="NCBI Taxonomy" id="1121477"/>
    <lineage>
        <taxon>Bacteria</taxon>
        <taxon>Pseudomonadati</taxon>
        <taxon>Pseudomonadota</taxon>
        <taxon>Alphaproteobacteria</taxon>
        <taxon>Hyphomicrobiales</taxon>
        <taxon>Devosiaceae</taxon>
        <taxon>Devosia</taxon>
    </lineage>
</organism>
<dbReference type="EMBL" id="FQVC01000011">
    <property type="protein sequence ID" value="SHF65885.1"/>
    <property type="molecule type" value="Genomic_DNA"/>
</dbReference>
<feature type="chain" id="PRO_5015038442" description="DUF4864 domain-containing protein" evidence="1">
    <location>
        <begin position="25"/>
        <end position="142"/>
    </location>
</feature>
<dbReference type="PATRIC" id="fig|1121477.3.peg.1336"/>
<dbReference type="STRING" id="1121477.SAMN02745223_03219"/>
<evidence type="ECO:0000313" key="2">
    <source>
        <dbReference type="EMBL" id="KKB86603.1"/>
    </source>
</evidence>
<dbReference type="Pfam" id="PF16156">
    <property type="entry name" value="DUF4864"/>
    <property type="match status" value="1"/>
</dbReference>
<accession>A0A0F5LWB3</accession>
<evidence type="ECO:0000256" key="1">
    <source>
        <dbReference type="SAM" id="SignalP"/>
    </source>
</evidence>
<proteinExistence type="predicted"/>
<evidence type="ECO:0008006" key="6">
    <source>
        <dbReference type="Google" id="ProtNLM"/>
    </source>
</evidence>
<protein>
    <recommendedName>
        <fullName evidence="6">DUF4864 domain-containing protein</fullName>
    </recommendedName>
</protein>
<dbReference type="Proteomes" id="UP000184533">
    <property type="component" value="Unassembled WGS sequence"/>
</dbReference>
<dbReference type="EMBL" id="LAJF01000025">
    <property type="protein sequence ID" value="KKB86603.1"/>
    <property type="molecule type" value="Genomic_DNA"/>
</dbReference>
<reference evidence="3 5" key="2">
    <citation type="submission" date="2016-11" db="EMBL/GenBank/DDBJ databases">
        <authorList>
            <person name="Jaros S."/>
            <person name="Januszkiewicz K."/>
            <person name="Wedrychowicz H."/>
        </authorList>
    </citation>
    <scope>NUCLEOTIDE SEQUENCE [LARGE SCALE GENOMIC DNA]</scope>
    <source>
        <strain evidence="3 5">DSM 17137</strain>
    </source>
</reference>
<dbReference type="Proteomes" id="UP000033608">
    <property type="component" value="Unassembled WGS sequence"/>
</dbReference>
<keyword evidence="1" id="KW-0732">Signal</keyword>
<sequence length="142" mass="15346">MRLAMALAVFAFLVMTPAMTPAMAQTEEPPWQAVVTGQIEAFRSGDGAAALEFAGAGFRARYSDPALFYADILRSGYRPIVESRSHSFGEATQVSDTAVLQVVRFVGPDLGLYEALYQLADEPDAGWRVQGVMLRRDAGVGI</sequence>
<gene>
    <name evidence="3" type="ORF">SAMN02745223_03219</name>
    <name evidence="2" type="ORF">VW29_01465</name>
</gene>
<reference evidence="2 4" key="1">
    <citation type="submission" date="2015-03" db="EMBL/GenBank/DDBJ databases">
        <authorList>
            <person name="Hassan Y.I."/>
            <person name="Lepp D."/>
            <person name="Zhou T."/>
        </authorList>
    </citation>
    <scope>NUCLEOTIDE SEQUENCE [LARGE SCALE GENOMIC DNA]</scope>
    <source>
        <strain evidence="2 4">DSM 17137</strain>
    </source>
</reference>
<feature type="signal peptide" evidence="1">
    <location>
        <begin position="1"/>
        <end position="24"/>
    </location>
</feature>
<dbReference type="AlphaFoldDB" id="A0A0F5LWB3"/>
<keyword evidence="4" id="KW-1185">Reference proteome</keyword>